<sequence>MLDNSSDEGDFVRRHVRGTTIGATVAGLAAVLVLTGCGSDDGDKGDEGGDKGAASDSASKGPGSGGSGESDAKGGSLEGSWMTQSKGKPVALVIRGGNASLASAGQVCSGTAKEESGTRMIRLKCSDGSADRSEGRVESVDGTKLKVAWEGFGTDEFSKAEGGRLPKGLPTADLPQG</sequence>
<evidence type="ECO:0000256" key="1">
    <source>
        <dbReference type="SAM" id="MobiDB-lite"/>
    </source>
</evidence>
<reference evidence="2" key="2">
    <citation type="submission" date="2020-09" db="EMBL/GenBank/DDBJ databases">
        <authorList>
            <person name="Sun Q."/>
            <person name="Ohkuma M."/>
        </authorList>
    </citation>
    <scope>NUCLEOTIDE SEQUENCE</scope>
    <source>
        <strain evidence="2">JCM 4784</strain>
    </source>
</reference>
<accession>A0A919DCL2</accession>
<feature type="compositionally biased region" description="Low complexity" evidence="1">
    <location>
        <begin position="52"/>
        <end position="61"/>
    </location>
</feature>
<dbReference type="EMBL" id="BNBT01000003">
    <property type="protein sequence ID" value="GHE37208.1"/>
    <property type="molecule type" value="Genomic_DNA"/>
</dbReference>
<comment type="caution">
    <text evidence="2">The sequence shown here is derived from an EMBL/GenBank/DDBJ whole genome shotgun (WGS) entry which is preliminary data.</text>
</comment>
<gene>
    <name evidence="2" type="ORF">GCM10018785_03630</name>
</gene>
<evidence type="ECO:0000313" key="3">
    <source>
        <dbReference type="Proteomes" id="UP000608024"/>
    </source>
</evidence>
<protein>
    <submittedName>
        <fullName evidence="2">Uncharacterized protein</fullName>
    </submittedName>
</protein>
<reference evidence="2" key="1">
    <citation type="journal article" date="2014" name="Int. J. Syst. Evol. Microbiol.">
        <title>Complete genome sequence of Corynebacterium casei LMG S-19264T (=DSM 44701T), isolated from a smear-ripened cheese.</title>
        <authorList>
            <consortium name="US DOE Joint Genome Institute (JGI-PGF)"/>
            <person name="Walter F."/>
            <person name="Albersmeier A."/>
            <person name="Kalinowski J."/>
            <person name="Ruckert C."/>
        </authorList>
    </citation>
    <scope>NUCLEOTIDE SEQUENCE</scope>
    <source>
        <strain evidence="2">JCM 4784</strain>
    </source>
</reference>
<organism evidence="2 3">
    <name type="scientific">Streptomyces longispororuber</name>
    <dbReference type="NCBI Taxonomy" id="68230"/>
    <lineage>
        <taxon>Bacteria</taxon>
        <taxon>Bacillati</taxon>
        <taxon>Actinomycetota</taxon>
        <taxon>Actinomycetes</taxon>
        <taxon>Kitasatosporales</taxon>
        <taxon>Streptomycetaceae</taxon>
        <taxon>Streptomyces</taxon>
    </lineage>
</organism>
<name>A0A919DCL2_9ACTN</name>
<dbReference type="Proteomes" id="UP000608024">
    <property type="component" value="Unassembled WGS sequence"/>
</dbReference>
<dbReference type="RefSeq" id="WP_229925267.1">
    <property type="nucleotide sequence ID" value="NZ_BNBT01000003.1"/>
</dbReference>
<proteinExistence type="predicted"/>
<feature type="region of interest" description="Disordered" evidence="1">
    <location>
        <begin position="39"/>
        <end position="85"/>
    </location>
</feature>
<keyword evidence="3" id="KW-1185">Reference proteome</keyword>
<feature type="compositionally biased region" description="Basic and acidic residues" evidence="1">
    <location>
        <begin position="41"/>
        <end position="50"/>
    </location>
</feature>
<evidence type="ECO:0000313" key="2">
    <source>
        <dbReference type="EMBL" id="GHE37208.1"/>
    </source>
</evidence>
<feature type="region of interest" description="Disordered" evidence="1">
    <location>
        <begin position="156"/>
        <end position="177"/>
    </location>
</feature>
<dbReference type="AlphaFoldDB" id="A0A919DCL2"/>